<dbReference type="GO" id="GO:0000166">
    <property type="term" value="F:nucleotide binding"/>
    <property type="evidence" value="ECO:0007669"/>
    <property type="project" value="UniProtKB-KW"/>
</dbReference>
<dbReference type="InterPro" id="IPR012349">
    <property type="entry name" value="Split_barrel_FMN-bd"/>
</dbReference>
<name>A0A2S7XPB1_9GAMM</name>
<comment type="caution">
    <text evidence="5">The sequence shown here is derived from an EMBL/GenBank/DDBJ whole genome shotgun (WGS) entry which is preliminary data.</text>
</comment>
<organism evidence="5 6">
    <name type="scientific">Chromatium okenii</name>
    <dbReference type="NCBI Taxonomy" id="61644"/>
    <lineage>
        <taxon>Bacteria</taxon>
        <taxon>Pseudomonadati</taxon>
        <taxon>Pseudomonadota</taxon>
        <taxon>Gammaproteobacteria</taxon>
        <taxon>Chromatiales</taxon>
        <taxon>Chromatiaceae</taxon>
        <taxon>Chromatium</taxon>
    </lineage>
</organism>
<accession>A0A2S7XPB1</accession>
<dbReference type="Gene3D" id="2.40.10.220">
    <property type="entry name" value="predicted glycosyltransferase like domains"/>
    <property type="match status" value="1"/>
</dbReference>
<evidence type="ECO:0000256" key="2">
    <source>
        <dbReference type="ARBA" id="ARBA00022741"/>
    </source>
</evidence>
<evidence type="ECO:0000256" key="3">
    <source>
        <dbReference type="ARBA" id="ARBA00023143"/>
    </source>
</evidence>
<dbReference type="EMBL" id="PPGH01000037">
    <property type="protein sequence ID" value="PQJ95268.1"/>
    <property type="molecule type" value="Genomic_DNA"/>
</dbReference>
<evidence type="ECO:0000313" key="5">
    <source>
        <dbReference type="EMBL" id="PQJ95268.1"/>
    </source>
</evidence>
<feature type="domain" description="Type III secretion system flagellar brake protein YcgR PilZN" evidence="4">
    <location>
        <begin position="21"/>
        <end position="123"/>
    </location>
</feature>
<dbReference type="InterPro" id="IPR009926">
    <property type="entry name" value="T3SS_YcgR_PilZN"/>
</dbReference>
<keyword evidence="6" id="KW-1185">Reference proteome</keyword>
<reference evidence="5 6" key="1">
    <citation type="submission" date="2018-01" db="EMBL/GenBank/DDBJ databases">
        <title>The complete genome sequence of Chromatium okenii LaCa, a purple sulfur bacterium with a turbulent life.</title>
        <authorList>
            <person name="Luedin S.M."/>
            <person name="Liechti N."/>
            <person name="Storelli N."/>
            <person name="Danza F."/>
            <person name="Wittwer M."/>
            <person name="Pothier J.F."/>
            <person name="Tonolla M.A."/>
        </authorList>
    </citation>
    <scope>NUCLEOTIDE SEQUENCE [LARGE SCALE GENOMIC DNA]</scope>
    <source>
        <strain evidence="5 6">LaCa</strain>
    </source>
</reference>
<dbReference type="Proteomes" id="UP000239936">
    <property type="component" value="Unassembled WGS sequence"/>
</dbReference>
<dbReference type="AlphaFoldDB" id="A0A2S7XPB1"/>
<dbReference type="Gene3D" id="2.30.110.10">
    <property type="entry name" value="Electron Transport, Fmn-binding Protein, Chain A"/>
    <property type="match status" value="1"/>
</dbReference>
<gene>
    <name evidence="5" type="ORF">CXB77_13530</name>
</gene>
<evidence type="ECO:0000256" key="1">
    <source>
        <dbReference type="ARBA" id="ARBA00022636"/>
    </source>
</evidence>
<evidence type="ECO:0000259" key="4">
    <source>
        <dbReference type="Pfam" id="PF07317"/>
    </source>
</evidence>
<protein>
    <recommendedName>
        <fullName evidence="4">Type III secretion system flagellar brake protein YcgR PilZN domain-containing protein</fullName>
    </recommendedName>
</protein>
<proteinExistence type="predicted"/>
<keyword evidence="2" id="KW-0547">Nucleotide-binding</keyword>
<evidence type="ECO:0000313" key="6">
    <source>
        <dbReference type="Proteomes" id="UP000239936"/>
    </source>
</evidence>
<dbReference type="Pfam" id="PF07317">
    <property type="entry name" value="PilZN"/>
    <property type="match status" value="1"/>
</dbReference>
<sequence>MGTLKQTPVATEPETNDTHTVIKPERIASILNEMRQQLVLIGVRIDAKGPLYNSLLVRLDEATQQLYLDELNLLDAQELLSVGDVVHIYASLRGIAIRFVMTIDNIFIEDGHMLYVGAYPTHISYLQRRDIFRVPLPLHERRSVTLQHERSELELTARLIDLSIKGFCIGVLNGTINSRWLQTHFRYFNMDLPELRAPLSGQATLVNLRPSIHPGITAAGFSIIHSDPQTERALMRAALYYQREARKKAD</sequence>
<keyword evidence="3" id="KW-0975">Bacterial flagellum</keyword>
<keyword evidence="1" id="KW-0973">c-di-GMP</keyword>